<dbReference type="GO" id="GO:0004401">
    <property type="term" value="F:histidinol-phosphatase activity"/>
    <property type="evidence" value="ECO:0007669"/>
    <property type="project" value="UniProtKB-UniRule"/>
</dbReference>
<organism evidence="10 11">
    <name type="scientific">Coprobacillus cateniformis</name>
    <dbReference type="NCBI Taxonomy" id="100884"/>
    <lineage>
        <taxon>Bacteria</taxon>
        <taxon>Bacillati</taxon>
        <taxon>Bacillota</taxon>
        <taxon>Erysipelotrichia</taxon>
        <taxon>Erysipelotrichales</taxon>
        <taxon>Coprobacillaceae</taxon>
        <taxon>Coprobacillus</taxon>
    </lineage>
</organism>
<reference evidence="10 11" key="1">
    <citation type="submission" date="2010-12" db="EMBL/GenBank/DDBJ databases">
        <title>The Genome Sequence of Coprobacillus sp. strain 29_1.</title>
        <authorList>
            <consortium name="The Broad Institute Genome Sequencing Platform"/>
            <person name="Earl A."/>
            <person name="Ward D."/>
            <person name="Feldgarden M."/>
            <person name="Gevers D."/>
            <person name="Daigneault M."/>
            <person name="Sibley C.D."/>
            <person name="White A."/>
            <person name="Strauss J."/>
            <person name="Allen-Vercoe E."/>
            <person name="Young S.K."/>
            <person name="Zeng Q."/>
            <person name="Gargeya S."/>
            <person name="Fitzgerald M."/>
            <person name="Haas B."/>
            <person name="Abouelleil A."/>
            <person name="Alvarado L."/>
            <person name="Arachchi H.M."/>
            <person name="Berlin A."/>
            <person name="Brown A."/>
            <person name="Chapman S.B."/>
            <person name="Chen Z."/>
            <person name="Dunbar C."/>
            <person name="Freedman E."/>
            <person name="Gearin G."/>
            <person name="Gellesch M."/>
            <person name="Goldberg J."/>
            <person name="Griggs A."/>
            <person name="Gujja S."/>
            <person name="Heilman E."/>
            <person name="Heiman D."/>
            <person name="Howarth C."/>
            <person name="Larson L."/>
            <person name="Lui A."/>
            <person name="MacDonald P.J.P."/>
            <person name="Mehta T."/>
            <person name="Montmayeur A."/>
            <person name="Murphy C."/>
            <person name="Neiman D."/>
            <person name="Pearson M."/>
            <person name="Priest M."/>
            <person name="Roberts A."/>
            <person name="Saif S."/>
            <person name="Shea T."/>
            <person name="Shenoy N."/>
            <person name="Sisk P."/>
            <person name="Stolte C."/>
            <person name="Sykes S."/>
            <person name="White J."/>
            <person name="Yandava C."/>
            <person name="Nusbaum C."/>
            <person name="Birren B."/>
        </authorList>
    </citation>
    <scope>NUCLEOTIDE SEQUENCE [LARGE SCALE GENOMIC DNA]</scope>
    <source>
        <strain evidence="10 11">29_1</strain>
    </source>
</reference>
<dbReference type="PANTHER" id="PTHR21039:SF0">
    <property type="entry name" value="HISTIDINOL-PHOSPHATASE"/>
    <property type="match status" value="1"/>
</dbReference>
<evidence type="ECO:0000256" key="1">
    <source>
        <dbReference type="ARBA" id="ARBA00004970"/>
    </source>
</evidence>
<evidence type="ECO:0000256" key="3">
    <source>
        <dbReference type="ARBA" id="ARBA00013085"/>
    </source>
</evidence>
<dbReference type="RefSeq" id="WP_008789566.1">
    <property type="nucleotide sequence ID" value="NZ_AKCB01000001.1"/>
</dbReference>
<dbReference type="InterPro" id="IPR003141">
    <property type="entry name" value="Pol/His_phosphatase_N"/>
</dbReference>
<dbReference type="Gene3D" id="3.20.20.140">
    <property type="entry name" value="Metal-dependent hydrolases"/>
    <property type="match status" value="1"/>
</dbReference>
<evidence type="ECO:0000259" key="9">
    <source>
        <dbReference type="SMART" id="SM00481"/>
    </source>
</evidence>
<dbReference type="UniPathway" id="UPA00031">
    <property type="reaction ID" value="UER00013"/>
</dbReference>
<dbReference type="EMBL" id="ADKX01000039">
    <property type="protein sequence ID" value="EFW04195.1"/>
    <property type="molecule type" value="Genomic_DNA"/>
</dbReference>
<dbReference type="Proteomes" id="UP000003157">
    <property type="component" value="Unassembled WGS sequence"/>
</dbReference>
<evidence type="ECO:0000256" key="4">
    <source>
        <dbReference type="ARBA" id="ARBA00022605"/>
    </source>
</evidence>
<evidence type="ECO:0000256" key="8">
    <source>
        <dbReference type="RuleBase" id="RU366003"/>
    </source>
</evidence>
<evidence type="ECO:0000256" key="2">
    <source>
        <dbReference type="ARBA" id="ARBA00009152"/>
    </source>
</evidence>
<dbReference type="HOGENOM" id="CLU_054611_3_0_9"/>
<evidence type="ECO:0000313" key="11">
    <source>
        <dbReference type="Proteomes" id="UP000003157"/>
    </source>
</evidence>
<name>E7GCI6_9FIRM</name>
<dbReference type="PANTHER" id="PTHR21039">
    <property type="entry name" value="HISTIDINOL PHOSPHATASE-RELATED"/>
    <property type="match status" value="1"/>
</dbReference>
<evidence type="ECO:0000256" key="6">
    <source>
        <dbReference type="ARBA" id="ARBA00023102"/>
    </source>
</evidence>
<dbReference type="SMART" id="SM00481">
    <property type="entry name" value="POLIIIAc"/>
    <property type="match status" value="1"/>
</dbReference>
<dbReference type="AlphaFoldDB" id="E7GCI6"/>
<dbReference type="eggNOG" id="COG1387">
    <property type="taxonomic scope" value="Bacteria"/>
</dbReference>
<sequence length="261" mass="31202">MLADYHMHTNYSNDSQYDMEKAILKAIDMGLDEICFTEHSDYGTMGNYVVDYEDYYQGYLKWKEKYKNQIVIKFGCEFGVQMHTISSFQKDFQEYPFDFIILSNHQIDDIEFWTYKYQEGKTQREYNRGYYQAIYDVIQKFDDYSVLGHLDMIKRYDKHGNYPDEDVKDILIKILKHIIKKGKGIEVNTSCFRYQLNDLTPSHYILELYHQLGGTIITVGSDTHEEEHVGCRIQYVYDELKKIGYDSFCTFEKMKPIFHKL</sequence>
<proteinExistence type="inferred from homology"/>
<keyword evidence="5 8" id="KW-0378">Hydrolase</keyword>
<keyword evidence="4 8" id="KW-0028">Amino-acid biosynthesis</keyword>
<accession>E7GCI6</accession>
<dbReference type="InterPro" id="IPR016195">
    <property type="entry name" value="Pol/histidinol_Pase-like"/>
</dbReference>
<dbReference type="InterPro" id="IPR004013">
    <property type="entry name" value="PHP_dom"/>
</dbReference>
<comment type="similarity">
    <text evidence="2 8">Belongs to the PHP hydrolase family. HisK subfamily.</text>
</comment>
<dbReference type="STRING" id="100884.GCA_000269565_00130"/>
<comment type="pathway">
    <text evidence="1 8">Amino-acid biosynthesis; L-histidine biosynthesis; L-histidine from 5-phospho-alpha-D-ribose 1-diphosphate: step 8/9.</text>
</comment>
<comment type="caution">
    <text evidence="10">The sequence shown here is derived from an EMBL/GenBank/DDBJ whole genome shotgun (WGS) entry which is preliminary data.</text>
</comment>
<dbReference type="SUPFAM" id="SSF89550">
    <property type="entry name" value="PHP domain-like"/>
    <property type="match status" value="1"/>
</dbReference>
<gene>
    <name evidence="10" type="ORF">HMPREF9488_02478</name>
</gene>
<evidence type="ECO:0000256" key="7">
    <source>
        <dbReference type="ARBA" id="ARBA00049158"/>
    </source>
</evidence>
<dbReference type="EC" id="3.1.3.15" evidence="3 8"/>
<dbReference type="NCBIfam" id="TIGR01856">
    <property type="entry name" value="hisJ_fam"/>
    <property type="match status" value="1"/>
</dbReference>
<evidence type="ECO:0000313" key="10">
    <source>
        <dbReference type="EMBL" id="EFW04195.1"/>
    </source>
</evidence>
<dbReference type="OrthoDB" id="9775255at2"/>
<evidence type="ECO:0000256" key="5">
    <source>
        <dbReference type="ARBA" id="ARBA00022801"/>
    </source>
</evidence>
<protein>
    <recommendedName>
        <fullName evidence="3 8">Histidinol-phosphatase</fullName>
        <shortName evidence="8">HolPase</shortName>
        <ecNumber evidence="3 8">3.1.3.15</ecNumber>
    </recommendedName>
</protein>
<dbReference type="GO" id="GO:0000105">
    <property type="term" value="P:L-histidine biosynthetic process"/>
    <property type="evidence" value="ECO:0007669"/>
    <property type="project" value="UniProtKB-UniRule"/>
</dbReference>
<keyword evidence="11" id="KW-1185">Reference proteome</keyword>
<feature type="domain" description="Polymerase/histidinol phosphatase N-terminal" evidence="9">
    <location>
        <begin position="3"/>
        <end position="82"/>
    </location>
</feature>
<dbReference type="GeneID" id="78228063"/>
<dbReference type="GO" id="GO:0005737">
    <property type="term" value="C:cytoplasm"/>
    <property type="evidence" value="ECO:0007669"/>
    <property type="project" value="TreeGrafter"/>
</dbReference>
<dbReference type="Pfam" id="PF02811">
    <property type="entry name" value="PHP"/>
    <property type="match status" value="1"/>
</dbReference>
<keyword evidence="6 8" id="KW-0368">Histidine biosynthesis</keyword>
<comment type="catalytic activity">
    <reaction evidence="7 8">
        <text>L-histidinol phosphate + H2O = L-histidinol + phosphate</text>
        <dbReference type="Rhea" id="RHEA:14465"/>
        <dbReference type="ChEBI" id="CHEBI:15377"/>
        <dbReference type="ChEBI" id="CHEBI:43474"/>
        <dbReference type="ChEBI" id="CHEBI:57699"/>
        <dbReference type="ChEBI" id="CHEBI:57980"/>
        <dbReference type="EC" id="3.1.3.15"/>
    </reaction>
</comment>
<dbReference type="InterPro" id="IPR010140">
    <property type="entry name" value="Histidinol_P_phosphatase_HisJ"/>
</dbReference>